<dbReference type="PANTHER" id="PTHR15046:SF2">
    <property type="entry name" value="BETA-1,4 N-ACETYLGALACTOSAMINYLTRANSFERASE 2"/>
    <property type="match status" value="1"/>
</dbReference>
<accession>A0A6Q2YLS0</accession>
<reference evidence="4" key="1">
    <citation type="journal article" date="2014" name="PLoS ONE">
        <title>The genome and linkage map of the northern pike (Esox lucius): conserved synteny revealed between the salmonid sister group and the Neoteleostei.</title>
        <authorList>
            <person name="Rondeau E.B."/>
            <person name="Minkley D.R."/>
            <person name="Leong J.S."/>
            <person name="Messmer A.M."/>
            <person name="Jantzen J.R."/>
            <person name="von Schalburg K.R."/>
            <person name="Lemon C."/>
            <person name="Bird N.H."/>
            <person name="Koop B.F."/>
        </authorList>
    </citation>
    <scope>NUCLEOTIDE SEQUENCE</scope>
</reference>
<dbReference type="InterPro" id="IPR029044">
    <property type="entry name" value="Nucleotide-diphossugar_trans"/>
</dbReference>
<dbReference type="GO" id="GO:0008376">
    <property type="term" value="F:acetylgalactosaminyltransferase activity"/>
    <property type="evidence" value="ECO:0007669"/>
    <property type="project" value="TreeGrafter"/>
</dbReference>
<reference evidence="3" key="3">
    <citation type="submission" date="2025-08" db="UniProtKB">
        <authorList>
            <consortium name="Ensembl"/>
        </authorList>
    </citation>
    <scope>IDENTIFICATION</scope>
</reference>
<evidence type="ECO:0000313" key="3">
    <source>
        <dbReference type="Ensembl" id="ENSELUP00000066402.2"/>
    </source>
</evidence>
<evidence type="ECO:0000259" key="2">
    <source>
        <dbReference type="Pfam" id="PF00535"/>
    </source>
</evidence>
<organism evidence="3 4">
    <name type="scientific">Esox lucius</name>
    <name type="common">Northern pike</name>
    <dbReference type="NCBI Taxonomy" id="8010"/>
    <lineage>
        <taxon>Eukaryota</taxon>
        <taxon>Metazoa</taxon>
        <taxon>Chordata</taxon>
        <taxon>Craniata</taxon>
        <taxon>Vertebrata</taxon>
        <taxon>Euteleostomi</taxon>
        <taxon>Actinopterygii</taxon>
        <taxon>Neopterygii</taxon>
        <taxon>Teleostei</taxon>
        <taxon>Protacanthopterygii</taxon>
        <taxon>Esociformes</taxon>
        <taxon>Esocidae</taxon>
        <taxon>Esox</taxon>
    </lineage>
</organism>
<dbReference type="Ensembl" id="ENSELUT00000076472.2">
    <property type="protein sequence ID" value="ENSELUP00000066402.2"/>
    <property type="gene ID" value="ENSELUG00000014268.3"/>
</dbReference>
<dbReference type="Bgee" id="ENSELUG00000014268">
    <property type="expression patterns" value="Expressed in pharyngeal gill and 7 other cell types or tissues"/>
</dbReference>
<dbReference type="AlphaFoldDB" id="A0A6Q2YLS0"/>
<proteinExistence type="predicted"/>
<sequence length="467" mass="53195">MHHFQKMGRIRGVIFAFLCLSVLLNCYYLYNHCQTEETPILQQTRTHQVVSRRKSPCTCQGNIVYNLKDHLPKGQFDEIVKRRAAEYRKHQIRINSSLNRLILAPSNTPLQYPIQGFTVVPLQTTLIPGMQEPWLVSLSVSSGVLAIEGPVERDKEGRKEITIQSDSLSNLNDLLGQIAYTSTVYRMKTGDLALFRFEHHQAVFPIIIQQPSVPVLYDIGDDINSQVTIATKTFLRYPELQNLISSIRKYYQEIKIIIADDSLEPEKVKGSNIEQYFMPPAQGWFAGRNLAVSQVTTKYFLWVDDDFLFTDQTKIESLVGVMEATPELDVVGGYVESTSYPCFSLVYEDGDVEEGGCLSRHIGVKHQPVPGFPTCFFTNGVVNFFLGRTDTVLSVGFDPLLKRVAHTEFFMDGLGRLLVASCNDASIGHQPRRDNEKYSQFRQQLQKDEEEKLAHHYFKNNLKCVSY</sequence>
<feature type="transmembrane region" description="Helical" evidence="1">
    <location>
        <begin position="12"/>
        <end position="30"/>
    </location>
</feature>
<reference evidence="3" key="2">
    <citation type="submission" date="2020-02" db="EMBL/GenBank/DDBJ databases">
        <title>Esox lucius (northern pike) genome, fEsoLuc1, primary haplotype.</title>
        <authorList>
            <person name="Myers G."/>
            <person name="Karagic N."/>
            <person name="Meyer A."/>
            <person name="Pippel M."/>
            <person name="Reichard M."/>
            <person name="Winkler S."/>
            <person name="Tracey A."/>
            <person name="Sims Y."/>
            <person name="Howe K."/>
            <person name="Rhie A."/>
            <person name="Formenti G."/>
            <person name="Durbin R."/>
            <person name="Fedrigo O."/>
            <person name="Jarvis E.D."/>
        </authorList>
    </citation>
    <scope>NUCLEOTIDE SEQUENCE [LARGE SCALE GENOMIC DNA]</scope>
</reference>
<evidence type="ECO:0000256" key="1">
    <source>
        <dbReference type="SAM" id="Phobius"/>
    </source>
</evidence>
<feature type="domain" description="Glycosyltransferase 2-like" evidence="2">
    <location>
        <begin position="229"/>
        <end position="335"/>
    </location>
</feature>
<dbReference type="Pfam" id="PF00535">
    <property type="entry name" value="Glycos_transf_2"/>
    <property type="match status" value="1"/>
</dbReference>
<dbReference type="GO" id="GO:0019276">
    <property type="term" value="P:UDP-N-acetylgalactosamine metabolic process"/>
    <property type="evidence" value="ECO:0007669"/>
    <property type="project" value="TreeGrafter"/>
</dbReference>
<dbReference type="Proteomes" id="UP000265140">
    <property type="component" value="Chromosome 11"/>
</dbReference>
<dbReference type="SUPFAM" id="SSF53448">
    <property type="entry name" value="Nucleotide-diphospho-sugar transferases"/>
    <property type="match status" value="1"/>
</dbReference>
<dbReference type="GeneTree" id="ENSGT00390000006679"/>
<evidence type="ECO:0000313" key="4">
    <source>
        <dbReference type="Proteomes" id="UP000265140"/>
    </source>
</evidence>
<name>A0A6Q2YLS0_ESOLU</name>
<keyword evidence="1" id="KW-0812">Transmembrane</keyword>
<keyword evidence="1" id="KW-1133">Transmembrane helix</keyword>
<dbReference type="CDD" id="cd00761">
    <property type="entry name" value="Glyco_tranf_GTA_type"/>
    <property type="match status" value="1"/>
</dbReference>
<reference evidence="3" key="4">
    <citation type="submission" date="2025-09" db="UniProtKB">
        <authorList>
            <consortium name="Ensembl"/>
        </authorList>
    </citation>
    <scope>IDENTIFICATION</scope>
</reference>
<dbReference type="Gene3D" id="3.90.550.10">
    <property type="entry name" value="Spore Coat Polysaccharide Biosynthesis Protein SpsA, Chain A"/>
    <property type="match status" value="1"/>
</dbReference>
<keyword evidence="4" id="KW-1185">Reference proteome</keyword>
<dbReference type="GO" id="GO:0006047">
    <property type="term" value="P:UDP-N-acetylglucosamine metabolic process"/>
    <property type="evidence" value="ECO:0007669"/>
    <property type="project" value="TreeGrafter"/>
</dbReference>
<dbReference type="InterPro" id="IPR001173">
    <property type="entry name" value="Glyco_trans_2-like"/>
</dbReference>
<dbReference type="PANTHER" id="PTHR15046">
    <property type="entry name" value="GLYCO_TRANS_2-LIKE DOMAIN-CONTAINING PROTEIN"/>
    <property type="match status" value="1"/>
</dbReference>
<protein>
    <submittedName>
        <fullName evidence="3">Beta-1,4-N-acetyl-galactosaminyltransferase 2 (SID blood group), tandelm duplication 2</fullName>
    </submittedName>
</protein>
<keyword evidence="1" id="KW-0472">Membrane</keyword>